<proteinExistence type="predicted"/>
<dbReference type="Pfam" id="PF04564">
    <property type="entry name" value="U-box"/>
    <property type="match status" value="1"/>
</dbReference>
<evidence type="ECO:0000256" key="1">
    <source>
        <dbReference type="SAM" id="MobiDB-lite"/>
    </source>
</evidence>
<sequence length="131" mass="14181">MRAAYAQQSGGPAPALQGDSCANDKQPVGAGHPQPSASTAELLRQAQQAQQAQPGQGSSSEAWMETFTCPITQELIRDPVIAADGFTYERSSIEKWLQKSDTSPMTNLKLEHRILIPNMMVRAALQNMGLQ</sequence>
<dbReference type="AlphaFoldDB" id="A0AAW1PT34"/>
<dbReference type="PANTHER" id="PTHR46573:SF1">
    <property type="entry name" value="WD REPEAT, SAM AND U-BOX DOMAIN-CONTAINING PROTEIN 1"/>
    <property type="match status" value="1"/>
</dbReference>
<evidence type="ECO:0000313" key="4">
    <source>
        <dbReference type="Proteomes" id="UP001489004"/>
    </source>
</evidence>
<reference evidence="3 4" key="1">
    <citation type="journal article" date="2024" name="Nat. Commun.">
        <title>Phylogenomics reveals the evolutionary origins of lichenization in chlorophyte algae.</title>
        <authorList>
            <person name="Puginier C."/>
            <person name="Libourel C."/>
            <person name="Otte J."/>
            <person name="Skaloud P."/>
            <person name="Haon M."/>
            <person name="Grisel S."/>
            <person name="Petersen M."/>
            <person name="Berrin J.G."/>
            <person name="Delaux P.M."/>
            <person name="Dal Grande F."/>
            <person name="Keller J."/>
        </authorList>
    </citation>
    <scope>NUCLEOTIDE SEQUENCE [LARGE SCALE GENOMIC DNA]</scope>
    <source>
        <strain evidence="3 4">SAG 2043</strain>
    </source>
</reference>
<dbReference type="Proteomes" id="UP001489004">
    <property type="component" value="Unassembled WGS sequence"/>
</dbReference>
<gene>
    <name evidence="3" type="ORF">WJX72_001288</name>
</gene>
<accession>A0AAW1PT34</accession>
<keyword evidence="4" id="KW-1185">Reference proteome</keyword>
<feature type="compositionally biased region" description="Polar residues" evidence="1">
    <location>
        <begin position="1"/>
        <end position="10"/>
    </location>
</feature>
<dbReference type="PANTHER" id="PTHR46573">
    <property type="entry name" value="WD REPEAT, SAM AND U-BOX DOMAIN-CONTAINING PROTEIN 1"/>
    <property type="match status" value="1"/>
</dbReference>
<dbReference type="EMBL" id="JALJOR010000009">
    <property type="protein sequence ID" value="KAK9811294.1"/>
    <property type="molecule type" value="Genomic_DNA"/>
</dbReference>
<comment type="caution">
    <text evidence="3">The sequence shown here is derived from an EMBL/GenBank/DDBJ whole genome shotgun (WGS) entry which is preliminary data.</text>
</comment>
<dbReference type="GO" id="GO:0004842">
    <property type="term" value="F:ubiquitin-protein transferase activity"/>
    <property type="evidence" value="ECO:0007669"/>
    <property type="project" value="InterPro"/>
</dbReference>
<dbReference type="Gene3D" id="3.30.40.10">
    <property type="entry name" value="Zinc/RING finger domain, C3HC4 (zinc finger)"/>
    <property type="match status" value="1"/>
</dbReference>
<dbReference type="InterPro" id="IPR013083">
    <property type="entry name" value="Znf_RING/FYVE/PHD"/>
</dbReference>
<organism evidence="3 4">
    <name type="scientific">[Myrmecia] bisecta</name>
    <dbReference type="NCBI Taxonomy" id="41462"/>
    <lineage>
        <taxon>Eukaryota</taxon>
        <taxon>Viridiplantae</taxon>
        <taxon>Chlorophyta</taxon>
        <taxon>core chlorophytes</taxon>
        <taxon>Trebouxiophyceae</taxon>
        <taxon>Trebouxiales</taxon>
        <taxon>Trebouxiaceae</taxon>
        <taxon>Myrmecia</taxon>
    </lineage>
</organism>
<dbReference type="InterPro" id="IPR003613">
    <property type="entry name" value="Ubox_domain"/>
</dbReference>
<protein>
    <recommendedName>
        <fullName evidence="2">U-box domain-containing protein</fullName>
    </recommendedName>
</protein>
<dbReference type="CDD" id="cd16655">
    <property type="entry name" value="RING-Ubox_WDSUB1-like"/>
    <property type="match status" value="1"/>
</dbReference>
<evidence type="ECO:0000259" key="2">
    <source>
        <dbReference type="PROSITE" id="PS51698"/>
    </source>
</evidence>
<dbReference type="SUPFAM" id="SSF57850">
    <property type="entry name" value="RING/U-box"/>
    <property type="match status" value="1"/>
</dbReference>
<feature type="region of interest" description="Disordered" evidence="1">
    <location>
        <begin position="1"/>
        <end position="63"/>
    </location>
</feature>
<evidence type="ECO:0000313" key="3">
    <source>
        <dbReference type="EMBL" id="KAK9811294.1"/>
    </source>
</evidence>
<feature type="domain" description="U-box" evidence="2">
    <location>
        <begin position="62"/>
        <end position="131"/>
    </location>
</feature>
<dbReference type="GO" id="GO:0016567">
    <property type="term" value="P:protein ubiquitination"/>
    <property type="evidence" value="ECO:0007669"/>
    <property type="project" value="InterPro"/>
</dbReference>
<dbReference type="PROSITE" id="PS51698">
    <property type="entry name" value="U_BOX"/>
    <property type="match status" value="1"/>
</dbReference>
<dbReference type="InterPro" id="IPR052085">
    <property type="entry name" value="WD-SAM-U-box"/>
</dbReference>
<dbReference type="SMART" id="SM00504">
    <property type="entry name" value="Ubox"/>
    <property type="match status" value="1"/>
</dbReference>
<name>A0AAW1PT34_9CHLO</name>